<feature type="compositionally biased region" description="Polar residues" evidence="1">
    <location>
        <begin position="23"/>
        <end position="38"/>
    </location>
</feature>
<gene>
    <name evidence="2" type="ORF">BC938DRAFT_481700</name>
</gene>
<reference evidence="2 3" key="1">
    <citation type="journal article" date="2018" name="New Phytol.">
        <title>Phylogenomics of Endogonaceae and evolution of mycorrhizas within Mucoromycota.</title>
        <authorList>
            <person name="Chang Y."/>
            <person name="Desiro A."/>
            <person name="Na H."/>
            <person name="Sandor L."/>
            <person name="Lipzen A."/>
            <person name="Clum A."/>
            <person name="Barry K."/>
            <person name="Grigoriev I.V."/>
            <person name="Martin F.M."/>
            <person name="Stajich J.E."/>
            <person name="Smith M.E."/>
            <person name="Bonito G."/>
            <person name="Spatafora J.W."/>
        </authorList>
    </citation>
    <scope>NUCLEOTIDE SEQUENCE [LARGE SCALE GENOMIC DNA]</scope>
    <source>
        <strain evidence="2 3">AD002</strain>
    </source>
</reference>
<evidence type="ECO:0000313" key="2">
    <source>
        <dbReference type="EMBL" id="RUS28595.1"/>
    </source>
</evidence>
<organism evidence="2 3">
    <name type="scientific">Jimgerdemannia flammicorona</name>
    <dbReference type="NCBI Taxonomy" id="994334"/>
    <lineage>
        <taxon>Eukaryota</taxon>
        <taxon>Fungi</taxon>
        <taxon>Fungi incertae sedis</taxon>
        <taxon>Mucoromycota</taxon>
        <taxon>Mucoromycotina</taxon>
        <taxon>Endogonomycetes</taxon>
        <taxon>Endogonales</taxon>
        <taxon>Endogonaceae</taxon>
        <taxon>Jimgerdemannia</taxon>
    </lineage>
</organism>
<evidence type="ECO:0000256" key="1">
    <source>
        <dbReference type="SAM" id="MobiDB-lite"/>
    </source>
</evidence>
<name>A0A433QFJ6_9FUNG</name>
<comment type="caution">
    <text evidence="2">The sequence shown here is derived from an EMBL/GenBank/DDBJ whole genome shotgun (WGS) entry which is preliminary data.</text>
</comment>
<dbReference type="AlphaFoldDB" id="A0A433QFJ6"/>
<evidence type="ECO:0000313" key="3">
    <source>
        <dbReference type="Proteomes" id="UP000274822"/>
    </source>
</evidence>
<accession>A0A433QFJ6</accession>
<protein>
    <submittedName>
        <fullName evidence="2">Uncharacterized protein</fullName>
    </submittedName>
</protein>
<dbReference type="Proteomes" id="UP000274822">
    <property type="component" value="Unassembled WGS sequence"/>
</dbReference>
<proteinExistence type="predicted"/>
<feature type="region of interest" description="Disordered" evidence="1">
    <location>
        <begin position="1"/>
        <end position="50"/>
    </location>
</feature>
<keyword evidence="3" id="KW-1185">Reference proteome</keyword>
<sequence>MPSLTSMGVNISKALSRPRRSHNTLNAPNSDPCENTLSAGPHLPPLDLEEPGEPWLPDGFKWIDGRVFMVNGNPKYMLPADEGEIDRLNTQHFQLRNYKAPITKDLERGIKVLDVGKSVFTFGVYSR</sequence>
<dbReference type="EMBL" id="RBNJ01006414">
    <property type="protein sequence ID" value="RUS28595.1"/>
    <property type="molecule type" value="Genomic_DNA"/>
</dbReference>